<reference evidence="3" key="1">
    <citation type="submission" date="2020-05" db="EMBL/GenBank/DDBJ databases">
        <title>Phylogenomic resolution of chytrid fungi.</title>
        <authorList>
            <person name="Stajich J.E."/>
            <person name="Amses K."/>
            <person name="Simmons R."/>
            <person name="Seto K."/>
            <person name="Myers J."/>
            <person name="Bonds A."/>
            <person name="Quandt C.A."/>
            <person name="Barry K."/>
            <person name="Liu P."/>
            <person name="Grigoriev I."/>
            <person name="Longcore J.E."/>
            <person name="James T.Y."/>
        </authorList>
    </citation>
    <scope>NUCLEOTIDE SEQUENCE</scope>
    <source>
        <strain evidence="3">JEL0318</strain>
    </source>
</reference>
<accession>A0AAD5SD08</accession>
<gene>
    <name evidence="3" type="ORF">HK097_007472</name>
</gene>
<dbReference type="Pfam" id="PF14033">
    <property type="entry name" value="DUF4246"/>
    <property type="match status" value="1"/>
</dbReference>
<feature type="region of interest" description="Disordered" evidence="1">
    <location>
        <begin position="190"/>
        <end position="209"/>
    </location>
</feature>
<comment type="caution">
    <text evidence="3">The sequence shown here is derived from an EMBL/GenBank/DDBJ whole genome shotgun (WGS) entry which is preliminary data.</text>
</comment>
<proteinExistence type="predicted"/>
<evidence type="ECO:0000259" key="2">
    <source>
        <dbReference type="Pfam" id="PF14033"/>
    </source>
</evidence>
<dbReference type="AlphaFoldDB" id="A0AAD5SD08"/>
<dbReference type="Proteomes" id="UP001212841">
    <property type="component" value="Unassembled WGS sequence"/>
</dbReference>
<dbReference type="InterPro" id="IPR025340">
    <property type="entry name" value="DUF4246"/>
</dbReference>
<protein>
    <recommendedName>
        <fullName evidence="2">DUF4246 domain-containing protein</fullName>
    </recommendedName>
</protein>
<feature type="compositionally biased region" description="Basic and acidic residues" evidence="1">
    <location>
        <begin position="190"/>
        <end position="208"/>
    </location>
</feature>
<evidence type="ECO:0000256" key="1">
    <source>
        <dbReference type="SAM" id="MobiDB-lite"/>
    </source>
</evidence>
<name>A0AAD5SD08_9FUNG</name>
<feature type="domain" description="DUF4246" evidence="2">
    <location>
        <begin position="2"/>
        <end position="423"/>
    </location>
</feature>
<organism evidence="3 4">
    <name type="scientific">Rhizophlyctis rosea</name>
    <dbReference type="NCBI Taxonomy" id="64517"/>
    <lineage>
        <taxon>Eukaryota</taxon>
        <taxon>Fungi</taxon>
        <taxon>Fungi incertae sedis</taxon>
        <taxon>Chytridiomycota</taxon>
        <taxon>Chytridiomycota incertae sedis</taxon>
        <taxon>Chytridiomycetes</taxon>
        <taxon>Rhizophlyctidales</taxon>
        <taxon>Rhizophlyctidaceae</taxon>
        <taxon>Rhizophlyctis</taxon>
    </lineage>
</organism>
<evidence type="ECO:0000313" key="4">
    <source>
        <dbReference type="Proteomes" id="UP001212841"/>
    </source>
</evidence>
<dbReference type="EMBL" id="JADGJD010000389">
    <property type="protein sequence ID" value="KAJ3051497.1"/>
    <property type="molecule type" value="Genomic_DNA"/>
</dbReference>
<evidence type="ECO:0000313" key="3">
    <source>
        <dbReference type="EMBL" id="KAJ3051497.1"/>
    </source>
</evidence>
<sequence>MQNVPDEMKDWHPGSNNQVLDIVHPSLWPLIYDVTPILPPNRPIDSKISNPSKIFAYQGTPLASSAFSIGKGFAAQESTRYQWLPTDFHITPDREVSIQGYINNLDPTIHPNMYGIIGRIFERFVPLFERSVGRMIPTRAPWESPWVEDDERQSPLPAPDDDLDFWINKRRDFWLYKDVYDYVAKKRRKEKEERRRLQEGGEDGKEDAGVTEIGEDEDCEVETVTMDDRKGFEKANGLAPLTLPTARTGPPLYLYRSPLRLTSRTLRVITKIASIQLTPSSPSYPGGTWHIEGMQNEHIIATGIHYLSISNITPSFLSFRQALNADEGYFIGDQYEHDTIGPKFYGREGEGVANQVVGRVEAKQGRMVVFPNWYQHRVEPFELVDKTKLGWRTIMCFFLVHPCRVEEVVSTSRVPPQQREWLVAERERVVKDVLSAVVFGMGQKLPAEIVDLIWKETVWRWGDVRNGVGGS</sequence>
<keyword evidence="4" id="KW-1185">Reference proteome</keyword>
<dbReference type="PANTHER" id="PTHR33119">
    <property type="entry name" value="IFI3P"/>
    <property type="match status" value="1"/>
</dbReference>
<dbReference type="InterPro" id="IPR049192">
    <property type="entry name" value="DUF4246_C"/>
</dbReference>
<dbReference type="PANTHER" id="PTHR33119:SF1">
    <property type="entry name" value="FE2OG DIOXYGENASE DOMAIN-CONTAINING PROTEIN"/>
    <property type="match status" value="1"/>
</dbReference>